<accession>A0A8H5I6R1</accession>
<feature type="signal peptide" evidence="2">
    <location>
        <begin position="1"/>
        <end position="24"/>
    </location>
</feature>
<sequence length="185" mass="20623">MSLFYKNGLLMCLLMVPSSRLGHTTTVKANACLCNIKKEAPHISKARFQGNLGPLTLSEKSEDTALGQQRDRVIRLLKLLDKFKNRIKLDRLTDHKYVIHTTSFHPFHYDLDNALIGIGASNTPADPVNIPDAWGNTPFVPLKGATVGWRCAEEELTKQLELNAELKEQLEAEKAKASSARQGEK</sequence>
<evidence type="ECO:0000313" key="4">
    <source>
        <dbReference type="Proteomes" id="UP000522262"/>
    </source>
</evidence>
<evidence type="ECO:0000256" key="1">
    <source>
        <dbReference type="SAM" id="Coils"/>
    </source>
</evidence>
<proteinExistence type="predicted"/>
<keyword evidence="1" id="KW-0175">Coiled coil</keyword>
<name>A0A8H5I6R1_9HYPO</name>
<keyword evidence="4" id="KW-1185">Reference proteome</keyword>
<dbReference type="AlphaFoldDB" id="A0A8H5I6R1"/>
<comment type="caution">
    <text evidence="3">The sequence shown here is derived from an EMBL/GenBank/DDBJ whole genome shotgun (WGS) entry which is preliminary data.</text>
</comment>
<protein>
    <submittedName>
        <fullName evidence="3">Uncharacterized protein</fullName>
    </submittedName>
</protein>
<evidence type="ECO:0000313" key="3">
    <source>
        <dbReference type="EMBL" id="KAF5530577.1"/>
    </source>
</evidence>
<reference evidence="3 4" key="1">
    <citation type="submission" date="2020-05" db="EMBL/GenBank/DDBJ databases">
        <title>Identification and distribution of gene clusters putatively required for synthesis of sphingolipid metabolism inhibitors in phylogenetically diverse species of the filamentous fungus Fusarium.</title>
        <authorList>
            <person name="Kim H.-S."/>
            <person name="Busman M."/>
            <person name="Brown D.W."/>
            <person name="Divon H."/>
            <person name="Uhlig S."/>
            <person name="Proctor R.H."/>
        </authorList>
    </citation>
    <scope>NUCLEOTIDE SEQUENCE [LARGE SCALE GENOMIC DNA]</scope>
    <source>
        <strain evidence="3 4">NRRL 53147</strain>
    </source>
</reference>
<gene>
    <name evidence="3" type="ORF">FMEXI_13463</name>
</gene>
<keyword evidence="2" id="KW-0732">Signal</keyword>
<evidence type="ECO:0000256" key="2">
    <source>
        <dbReference type="SAM" id="SignalP"/>
    </source>
</evidence>
<dbReference type="Proteomes" id="UP000522262">
    <property type="component" value="Unassembled WGS sequence"/>
</dbReference>
<feature type="chain" id="PRO_5034039126" evidence="2">
    <location>
        <begin position="25"/>
        <end position="185"/>
    </location>
</feature>
<organism evidence="3 4">
    <name type="scientific">Fusarium mexicanum</name>
    <dbReference type="NCBI Taxonomy" id="751941"/>
    <lineage>
        <taxon>Eukaryota</taxon>
        <taxon>Fungi</taxon>
        <taxon>Dikarya</taxon>
        <taxon>Ascomycota</taxon>
        <taxon>Pezizomycotina</taxon>
        <taxon>Sordariomycetes</taxon>
        <taxon>Hypocreomycetidae</taxon>
        <taxon>Hypocreales</taxon>
        <taxon>Nectriaceae</taxon>
        <taxon>Fusarium</taxon>
        <taxon>Fusarium fujikuroi species complex</taxon>
    </lineage>
</organism>
<feature type="coiled-coil region" evidence="1">
    <location>
        <begin position="153"/>
        <end position="183"/>
    </location>
</feature>
<dbReference type="EMBL" id="JAAOAM010000465">
    <property type="protein sequence ID" value="KAF5530577.1"/>
    <property type="molecule type" value="Genomic_DNA"/>
</dbReference>